<proteinExistence type="predicted"/>
<dbReference type="EMBL" id="KI296006">
    <property type="protein sequence ID" value="ESA02053.1"/>
    <property type="molecule type" value="Genomic_DNA"/>
</dbReference>
<dbReference type="HOGENOM" id="CLU_000288_7_16_1"/>
<evidence type="ECO:0000313" key="1">
    <source>
        <dbReference type="EMBL" id="ESA02053.1"/>
    </source>
</evidence>
<dbReference type="AlphaFoldDB" id="U9T6X8"/>
<protein>
    <recommendedName>
        <fullName evidence="2">Serine-threonine/tyrosine-protein kinase catalytic domain-containing protein</fullName>
    </recommendedName>
</protein>
<name>U9T6X8_RHIID</name>
<accession>U9T6X8</accession>
<evidence type="ECO:0008006" key="2">
    <source>
        <dbReference type="Google" id="ProtNLM"/>
    </source>
</evidence>
<sequence length="148" mass="17188">MKSCWHSDPNKRPTALDIFYGVDKIWANEINLIQTKIIESSDIGPVITNNTGAIYKSRPLSRMINSAMSLRNSRSQSIDPFYYYQKNNAAFIDKRKFNNSIEDGNDNDFYASLEYFAKEIELDINKNLNEPQNNEYVTKEFDIDINNI</sequence>
<organism evidence="1">
    <name type="scientific">Rhizophagus irregularis (strain DAOM 181602 / DAOM 197198 / MUCL 43194)</name>
    <name type="common">Arbuscular mycorrhizal fungus</name>
    <name type="synonym">Glomus intraradices</name>
    <dbReference type="NCBI Taxonomy" id="747089"/>
    <lineage>
        <taxon>Eukaryota</taxon>
        <taxon>Fungi</taxon>
        <taxon>Fungi incertae sedis</taxon>
        <taxon>Mucoromycota</taxon>
        <taxon>Glomeromycotina</taxon>
        <taxon>Glomeromycetes</taxon>
        <taxon>Glomerales</taxon>
        <taxon>Glomeraceae</taxon>
        <taxon>Rhizophagus</taxon>
    </lineage>
</organism>
<reference evidence="1" key="1">
    <citation type="submission" date="2013-07" db="EMBL/GenBank/DDBJ databases">
        <title>The genome of an arbuscular mycorrhizal fungus provides insights into the evolution of the oldest plant symbiosis.</title>
        <authorList>
            <consortium name="DOE Joint Genome Institute"/>
            <person name="Tisserant E."/>
            <person name="Malbreil M."/>
            <person name="Kuo A."/>
            <person name="Kohler A."/>
            <person name="Symeonidi A."/>
            <person name="Balestrini R."/>
            <person name="Charron P."/>
            <person name="Duensing N."/>
            <person name="Frei-dit-Frey N."/>
            <person name="Gianinazzi-Pearson V."/>
            <person name="Gilbert B."/>
            <person name="Handa Y."/>
            <person name="Hijri M."/>
            <person name="Kaul R."/>
            <person name="Kawaguchi M."/>
            <person name="Krajinski F."/>
            <person name="Lammers P."/>
            <person name="Lapierre D."/>
            <person name="Masclaux F.G."/>
            <person name="Murat C."/>
            <person name="Morin E."/>
            <person name="Ndikumana S."/>
            <person name="Pagni M."/>
            <person name="Petitpierre D."/>
            <person name="Requena N."/>
            <person name="Rosikiewicz P."/>
            <person name="Riley R."/>
            <person name="Saito K."/>
            <person name="San Clemente H."/>
            <person name="Shapiro H."/>
            <person name="van Tuinen D."/>
            <person name="Becard G."/>
            <person name="Bonfante P."/>
            <person name="Paszkowski U."/>
            <person name="Shachar-Hill Y."/>
            <person name="Young J.P."/>
            <person name="Sanders I.R."/>
            <person name="Henrissat B."/>
            <person name="Rensing S.A."/>
            <person name="Grigoriev I.V."/>
            <person name="Corradi N."/>
            <person name="Roux C."/>
            <person name="Martin F."/>
        </authorList>
    </citation>
    <scope>NUCLEOTIDE SEQUENCE</scope>
    <source>
        <strain evidence="1">DAOM 197198</strain>
    </source>
</reference>
<gene>
    <name evidence="1" type="ORF">GLOINDRAFT_65</name>
</gene>